<dbReference type="PANTHER" id="PTHR33221">
    <property type="entry name" value="WINGED HELIX-TURN-HELIX TRANSCRIPTIONAL REGULATOR, RRF2 FAMILY"/>
    <property type="match status" value="1"/>
</dbReference>
<keyword evidence="2" id="KW-1185">Reference proteome</keyword>
<gene>
    <name evidence="1" type="ORF">K1X11_017175</name>
</gene>
<dbReference type="InterPro" id="IPR000944">
    <property type="entry name" value="Tscrpt_reg_Rrf2"/>
</dbReference>
<organism evidence="1 2">
    <name type="scientific">Actomonas aquatica</name>
    <dbReference type="NCBI Taxonomy" id="2866162"/>
    <lineage>
        <taxon>Bacteria</taxon>
        <taxon>Pseudomonadati</taxon>
        <taxon>Verrucomicrobiota</taxon>
        <taxon>Opitutia</taxon>
        <taxon>Opitutales</taxon>
        <taxon>Opitutaceae</taxon>
        <taxon>Actomonas</taxon>
    </lineage>
</organism>
<dbReference type="Gene3D" id="1.10.10.10">
    <property type="entry name" value="Winged helix-like DNA-binding domain superfamily/Winged helix DNA-binding domain"/>
    <property type="match status" value="1"/>
</dbReference>
<reference evidence="1 2" key="2">
    <citation type="submission" date="2023-12" db="EMBL/GenBank/DDBJ databases">
        <title>Description of an unclassified Opitutus bacterium of Verrucomicrobiota.</title>
        <authorList>
            <person name="Zhang D.-F."/>
        </authorList>
    </citation>
    <scope>NUCLEOTIDE SEQUENCE [LARGE SCALE GENOMIC DNA]</scope>
    <source>
        <strain evidence="1 2">WL0086</strain>
    </source>
</reference>
<dbReference type="PROSITE" id="PS51197">
    <property type="entry name" value="HTH_RRF2_2"/>
    <property type="match status" value="1"/>
</dbReference>
<dbReference type="InterPro" id="IPR036390">
    <property type="entry name" value="WH_DNA-bd_sf"/>
</dbReference>
<evidence type="ECO:0000313" key="1">
    <source>
        <dbReference type="EMBL" id="WRQ86546.1"/>
    </source>
</evidence>
<dbReference type="Proteomes" id="UP000738431">
    <property type="component" value="Chromosome"/>
</dbReference>
<accession>A0ABZ1C4A1</accession>
<sequence>MGFGKLAQTALAAGAVLARNFDGGRTKLSSVEIAGACGHPQPVVAKVLVALSARGLVDGTRGPGGGYWLAVPPVQVALLEIVVPFERTRKMLCPLATVGEAAGEGCLVAQKVEQLCGQWRDYLRSTTLAVFQADQRGGDRSVGLKVETRDKA</sequence>
<name>A0ABZ1C4A1_9BACT</name>
<reference evidence="1 2" key="1">
    <citation type="submission" date="2021-08" db="EMBL/GenBank/DDBJ databases">
        <authorList>
            <person name="Zhang D."/>
            <person name="Zhang A."/>
            <person name="Wang L."/>
        </authorList>
    </citation>
    <scope>NUCLEOTIDE SEQUENCE [LARGE SCALE GENOMIC DNA]</scope>
    <source>
        <strain evidence="1 2">WL0086</strain>
    </source>
</reference>
<dbReference type="EMBL" id="CP139781">
    <property type="protein sequence ID" value="WRQ86546.1"/>
    <property type="molecule type" value="Genomic_DNA"/>
</dbReference>
<dbReference type="SUPFAM" id="SSF46785">
    <property type="entry name" value="Winged helix' DNA-binding domain"/>
    <property type="match status" value="1"/>
</dbReference>
<proteinExistence type="predicted"/>
<protein>
    <submittedName>
        <fullName evidence="1">Rrf2 family transcriptional regulator</fullName>
    </submittedName>
</protein>
<dbReference type="RefSeq" id="WP_221033229.1">
    <property type="nucleotide sequence ID" value="NZ_CP139781.1"/>
</dbReference>
<evidence type="ECO:0000313" key="2">
    <source>
        <dbReference type="Proteomes" id="UP000738431"/>
    </source>
</evidence>
<dbReference type="Pfam" id="PF02082">
    <property type="entry name" value="Rrf2"/>
    <property type="match status" value="1"/>
</dbReference>
<dbReference type="PANTHER" id="PTHR33221:SF14">
    <property type="entry name" value="HTH-TYPE TRANSCRIPTIONAL REGULATOR AQ_268-RELATED"/>
    <property type="match status" value="1"/>
</dbReference>
<dbReference type="InterPro" id="IPR036388">
    <property type="entry name" value="WH-like_DNA-bd_sf"/>
</dbReference>